<reference evidence="1" key="1">
    <citation type="submission" date="2025-08" db="UniProtKB">
        <authorList>
            <consortium name="Ensembl"/>
        </authorList>
    </citation>
    <scope>IDENTIFICATION</scope>
</reference>
<proteinExistence type="predicted"/>
<dbReference type="AlphaFoldDB" id="A0A8C6IFY6"/>
<sequence length="72" mass="8829">SKLKLVFRLTWDTCSTMFIAALFIIARSWKEPRCPSTEEWIQKMWYIYTMKYYSYYSAIKKNEFMKFLTLTS</sequence>
<evidence type="ECO:0000313" key="1">
    <source>
        <dbReference type="Ensembl" id="ENSMSIP00000036681.1"/>
    </source>
</evidence>
<dbReference type="Ensembl" id="ENSMSIT00000046234.1">
    <property type="protein sequence ID" value="ENSMSIP00000036681.1"/>
    <property type="gene ID" value="ENSMSIG00000030549.1"/>
</dbReference>
<protein>
    <submittedName>
        <fullName evidence="1">Uncharacterized protein</fullName>
    </submittedName>
</protein>
<name>A0A8C6IFY6_MUSSI</name>
<dbReference type="Proteomes" id="UP000694415">
    <property type="component" value="Unplaced"/>
</dbReference>
<organism evidence="1 2">
    <name type="scientific">Mus spicilegus</name>
    <name type="common">Mound-building mouse</name>
    <dbReference type="NCBI Taxonomy" id="10103"/>
    <lineage>
        <taxon>Eukaryota</taxon>
        <taxon>Metazoa</taxon>
        <taxon>Chordata</taxon>
        <taxon>Craniata</taxon>
        <taxon>Vertebrata</taxon>
        <taxon>Euteleostomi</taxon>
        <taxon>Mammalia</taxon>
        <taxon>Eutheria</taxon>
        <taxon>Euarchontoglires</taxon>
        <taxon>Glires</taxon>
        <taxon>Rodentia</taxon>
        <taxon>Myomorpha</taxon>
        <taxon>Muroidea</taxon>
        <taxon>Muridae</taxon>
        <taxon>Murinae</taxon>
        <taxon>Mus</taxon>
        <taxon>Mus</taxon>
    </lineage>
</organism>
<dbReference type="GeneTree" id="ENSGT01150000287377"/>
<evidence type="ECO:0000313" key="2">
    <source>
        <dbReference type="Proteomes" id="UP000694415"/>
    </source>
</evidence>
<reference evidence="1" key="2">
    <citation type="submission" date="2025-09" db="UniProtKB">
        <authorList>
            <consortium name="Ensembl"/>
        </authorList>
    </citation>
    <scope>IDENTIFICATION</scope>
</reference>
<accession>A0A8C6IFY6</accession>
<keyword evidence="2" id="KW-1185">Reference proteome</keyword>